<sequence length="281" mass="30886">MSHKNKGILLIICSAFCFALMNVFVRLSGDLPSIQKSFFRNFVALIFAFIMIRKNHVPLRLERQNWVYMILRSTFGTIGILCNFYAVDHLMVSDASMLNKLSPFFVIIFSFLLLKEKVKPYQAICVIIAFLGSLFVIKPGFSMSAAPALIGACGGLCAGLAYTYVRMLGSRGVKGPLIVFCFSSFSCLVTLPSLLLDYHPMSGAQILCLLGAGLAASGGQFSITAAYTFAPARDISIYDYSQIIFATILSFVILGQIPDVYSFIGYAIIISASLAMFLRRE</sequence>
<dbReference type="PANTHER" id="PTHR22911:SF6">
    <property type="entry name" value="SOLUTE CARRIER FAMILY 35 MEMBER G1"/>
    <property type="match status" value="1"/>
</dbReference>
<feature type="domain" description="EamA" evidence="7">
    <location>
        <begin position="149"/>
        <end position="276"/>
    </location>
</feature>
<dbReference type="OrthoDB" id="5148831at2"/>
<feature type="transmembrane region" description="Helical" evidence="6">
    <location>
        <begin position="66"/>
        <end position="86"/>
    </location>
</feature>
<feature type="transmembrane region" description="Helical" evidence="6">
    <location>
        <begin position="177"/>
        <end position="196"/>
    </location>
</feature>
<proteinExistence type="inferred from homology"/>
<evidence type="ECO:0000259" key="7">
    <source>
        <dbReference type="Pfam" id="PF00892"/>
    </source>
</evidence>
<accession>A0A1M6MD40</accession>
<dbReference type="PANTHER" id="PTHR22911">
    <property type="entry name" value="ACYL-MALONYL CONDENSING ENZYME-RELATED"/>
    <property type="match status" value="1"/>
</dbReference>
<protein>
    <submittedName>
        <fullName evidence="8">Permease of the drug/metabolite transporter (DMT) superfamily</fullName>
    </submittedName>
</protein>
<comment type="similarity">
    <text evidence="2">Belongs to the EamA transporter family.</text>
</comment>
<feature type="transmembrane region" description="Helical" evidence="6">
    <location>
        <begin position="121"/>
        <end position="137"/>
    </location>
</feature>
<organism evidence="8 9">
    <name type="scientific">Hespellia stercorisuis DSM 15480</name>
    <dbReference type="NCBI Taxonomy" id="1121950"/>
    <lineage>
        <taxon>Bacteria</taxon>
        <taxon>Bacillati</taxon>
        <taxon>Bacillota</taxon>
        <taxon>Clostridia</taxon>
        <taxon>Lachnospirales</taxon>
        <taxon>Lachnospiraceae</taxon>
        <taxon>Hespellia</taxon>
    </lineage>
</organism>
<feature type="transmembrane region" description="Helical" evidence="6">
    <location>
        <begin position="143"/>
        <end position="165"/>
    </location>
</feature>
<feature type="transmembrane region" description="Helical" evidence="6">
    <location>
        <begin position="237"/>
        <end position="254"/>
    </location>
</feature>
<evidence type="ECO:0000313" key="9">
    <source>
        <dbReference type="Proteomes" id="UP000184301"/>
    </source>
</evidence>
<keyword evidence="3 6" id="KW-0812">Transmembrane</keyword>
<evidence type="ECO:0000256" key="1">
    <source>
        <dbReference type="ARBA" id="ARBA00004141"/>
    </source>
</evidence>
<evidence type="ECO:0000256" key="3">
    <source>
        <dbReference type="ARBA" id="ARBA00022692"/>
    </source>
</evidence>
<dbReference type="STRING" id="1121950.SAMN02745243_01437"/>
<dbReference type="GO" id="GO:0016020">
    <property type="term" value="C:membrane"/>
    <property type="evidence" value="ECO:0007669"/>
    <property type="project" value="UniProtKB-SubCell"/>
</dbReference>
<keyword evidence="4 6" id="KW-1133">Transmembrane helix</keyword>
<feature type="transmembrane region" description="Helical" evidence="6">
    <location>
        <begin position="37"/>
        <end position="54"/>
    </location>
</feature>
<dbReference type="SUPFAM" id="SSF103481">
    <property type="entry name" value="Multidrug resistance efflux transporter EmrE"/>
    <property type="match status" value="2"/>
</dbReference>
<feature type="transmembrane region" description="Helical" evidence="6">
    <location>
        <begin position="260"/>
        <end position="278"/>
    </location>
</feature>
<dbReference type="InterPro" id="IPR037185">
    <property type="entry name" value="EmrE-like"/>
</dbReference>
<dbReference type="AlphaFoldDB" id="A0A1M6MD40"/>
<keyword evidence="5 6" id="KW-0472">Membrane</keyword>
<evidence type="ECO:0000256" key="4">
    <source>
        <dbReference type="ARBA" id="ARBA00022989"/>
    </source>
</evidence>
<dbReference type="RefSeq" id="WP_073107566.1">
    <property type="nucleotide sequence ID" value="NZ_FQZY01000018.1"/>
</dbReference>
<evidence type="ECO:0000256" key="6">
    <source>
        <dbReference type="SAM" id="Phobius"/>
    </source>
</evidence>
<dbReference type="Pfam" id="PF00892">
    <property type="entry name" value="EamA"/>
    <property type="match status" value="2"/>
</dbReference>
<gene>
    <name evidence="8" type="ORF">SAMN02745243_01437</name>
</gene>
<feature type="transmembrane region" description="Helical" evidence="6">
    <location>
        <begin position="202"/>
        <end position="230"/>
    </location>
</feature>
<feature type="transmembrane region" description="Helical" evidence="6">
    <location>
        <begin position="7"/>
        <end position="25"/>
    </location>
</feature>
<evidence type="ECO:0000313" key="8">
    <source>
        <dbReference type="EMBL" id="SHJ81402.1"/>
    </source>
</evidence>
<dbReference type="InterPro" id="IPR000620">
    <property type="entry name" value="EamA_dom"/>
</dbReference>
<dbReference type="EMBL" id="FQZY01000018">
    <property type="protein sequence ID" value="SHJ81402.1"/>
    <property type="molecule type" value="Genomic_DNA"/>
</dbReference>
<feature type="transmembrane region" description="Helical" evidence="6">
    <location>
        <begin position="98"/>
        <end position="114"/>
    </location>
</feature>
<name>A0A1M6MD40_9FIRM</name>
<evidence type="ECO:0000256" key="2">
    <source>
        <dbReference type="ARBA" id="ARBA00007362"/>
    </source>
</evidence>
<evidence type="ECO:0000256" key="5">
    <source>
        <dbReference type="ARBA" id="ARBA00023136"/>
    </source>
</evidence>
<dbReference type="Proteomes" id="UP000184301">
    <property type="component" value="Unassembled WGS sequence"/>
</dbReference>
<feature type="domain" description="EamA" evidence="7">
    <location>
        <begin position="6"/>
        <end position="137"/>
    </location>
</feature>
<keyword evidence="9" id="KW-1185">Reference proteome</keyword>
<comment type="subcellular location">
    <subcellularLocation>
        <location evidence="1">Membrane</location>
        <topology evidence="1">Multi-pass membrane protein</topology>
    </subcellularLocation>
</comment>
<reference evidence="8 9" key="1">
    <citation type="submission" date="2016-11" db="EMBL/GenBank/DDBJ databases">
        <authorList>
            <person name="Jaros S."/>
            <person name="Januszkiewicz K."/>
            <person name="Wedrychowicz H."/>
        </authorList>
    </citation>
    <scope>NUCLEOTIDE SEQUENCE [LARGE SCALE GENOMIC DNA]</scope>
    <source>
        <strain evidence="8 9">DSM 15480</strain>
    </source>
</reference>